<keyword evidence="2" id="KW-0472">Membrane</keyword>
<evidence type="ECO:0000313" key="3">
    <source>
        <dbReference type="EMBL" id="MDM9632236.1"/>
    </source>
</evidence>
<feature type="compositionally biased region" description="Basic and acidic residues" evidence="1">
    <location>
        <begin position="198"/>
        <end position="208"/>
    </location>
</feature>
<keyword evidence="2" id="KW-1133">Transmembrane helix</keyword>
<feature type="compositionally biased region" description="Gly residues" evidence="1">
    <location>
        <begin position="221"/>
        <end position="230"/>
    </location>
</feature>
<accession>A0ABT7WH35</accession>
<reference evidence="3" key="1">
    <citation type="submission" date="2023-06" db="EMBL/GenBank/DDBJ databases">
        <title>Robiginitalea aurantiacus sp. nov. and Algoriphagus sediminis sp. nov., isolated from coastal sediment.</title>
        <authorList>
            <person name="Zhou Z.Y."/>
            <person name="An J."/>
            <person name="Jia Y.W."/>
            <person name="Du Z.J."/>
        </authorList>
    </citation>
    <scope>NUCLEOTIDE SEQUENCE</scope>
    <source>
        <strain evidence="3">M39</strain>
    </source>
</reference>
<proteinExistence type="predicted"/>
<comment type="caution">
    <text evidence="3">The sequence shown here is derived from an EMBL/GenBank/DDBJ whole genome shotgun (WGS) entry which is preliminary data.</text>
</comment>
<feature type="region of interest" description="Disordered" evidence="1">
    <location>
        <begin position="52"/>
        <end position="230"/>
    </location>
</feature>
<protein>
    <submittedName>
        <fullName evidence="3">Energy transducer TonB</fullName>
    </submittedName>
</protein>
<name>A0ABT7WH35_9FLAO</name>
<organism evidence="3 4">
    <name type="scientific">Robiginitalea aurantiaca</name>
    <dbReference type="NCBI Taxonomy" id="3056915"/>
    <lineage>
        <taxon>Bacteria</taxon>
        <taxon>Pseudomonadati</taxon>
        <taxon>Bacteroidota</taxon>
        <taxon>Flavobacteriia</taxon>
        <taxon>Flavobacteriales</taxon>
        <taxon>Flavobacteriaceae</taxon>
        <taxon>Robiginitalea</taxon>
    </lineage>
</organism>
<dbReference type="Proteomes" id="UP001174839">
    <property type="component" value="Unassembled WGS sequence"/>
</dbReference>
<keyword evidence="2" id="KW-0812">Transmembrane</keyword>
<keyword evidence="4" id="KW-1185">Reference proteome</keyword>
<gene>
    <name evidence="3" type="ORF">QU605_12185</name>
</gene>
<dbReference type="EMBL" id="JAUDUY010000007">
    <property type="protein sequence ID" value="MDM9632236.1"/>
    <property type="molecule type" value="Genomic_DNA"/>
</dbReference>
<evidence type="ECO:0000313" key="4">
    <source>
        <dbReference type="Proteomes" id="UP001174839"/>
    </source>
</evidence>
<feature type="compositionally biased region" description="Acidic residues" evidence="1">
    <location>
        <begin position="71"/>
        <end position="81"/>
    </location>
</feature>
<dbReference type="RefSeq" id="WP_289725601.1">
    <property type="nucleotide sequence ID" value="NZ_JAUDUY010000007.1"/>
</dbReference>
<feature type="compositionally biased region" description="Acidic residues" evidence="1">
    <location>
        <begin position="88"/>
        <end position="113"/>
    </location>
</feature>
<evidence type="ECO:0000256" key="1">
    <source>
        <dbReference type="SAM" id="MobiDB-lite"/>
    </source>
</evidence>
<evidence type="ECO:0000256" key="2">
    <source>
        <dbReference type="SAM" id="Phobius"/>
    </source>
</evidence>
<feature type="transmembrane region" description="Helical" evidence="2">
    <location>
        <begin position="12"/>
        <end position="35"/>
    </location>
</feature>
<feature type="compositionally biased region" description="Basic and acidic residues" evidence="1">
    <location>
        <begin position="114"/>
        <end position="179"/>
    </location>
</feature>
<sequence>MPLLDTRHKKKSFTLTTLLLSVLILLLFYIGLTYLEPPPESGITVNFGTMEFGMGDQQPTEPIRQRQSEPVVEEEQPEEIQETAAEAMPDEPEEAAEAVDEPQEPVLTQEEEESIRIKQQEQERQRKADQVAREAKAKADREAREAREAREEEARIAREKAEAEERARQAQEAKKRELDAMMGGLNNSEGQAEGGEGDDNRAGDKGNPDGDPYASSYYGAPGSGSGSGGYGLSGRSLQGKSVYKQDCNQAGIVVVQIEVDRTGKVIKATPGARGTTNTDPCLLEPARKTAMAHRWNSDSKAPGRQIGFVVVNFKLGQ</sequence>